<dbReference type="GO" id="GO:0005829">
    <property type="term" value="C:cytosol"/>
    <property type="evidence" value="ECO:0007669"/>
    <property type="project" value="TreeGrafter"/>
</dbReference>
<dbReference type="AlphaFoldDB" id="A0A833PAZ0"/>
<dbReference type="GO" id="GO:0003677">
    <property type="term" value="F:DNA binding"/>
    <property type="evidence" value="ECO:0007669"/>
    <property type="project" value="InterPro"/>
</dbReference>
<dbReference type="InterPro" id="IPR014001">
    <property type="entry name" value="Helicase_ATP-bd"/>
</dbReference>
<dbReference type="PANTHER" id="PTHR47396">
    <property type="entry name" value="TYPE I RESTRICTION ENZYME ECOKI R PROTEIN"/>
    <property type="match status" value="1"/>
</dbReference>
<dbReference type="InterPro" id="IPR006555">
    <property type="entry name" value="ATP-dep_Helicase_C"/>
</dbReference>
<organism evidence="2 3">
    <name type="scientific">Acinetobacter bereziniae</name>
    <name type="common">Acinetobacter genomosp. 10</name>
    <dbReference type="NCBI Taxonomy" id="106648"/>
    <lineage>
        <taxon>Bacteria</taxon>
        <taxon>Pseudomonadati</taxon>
        <taxon>Pseudomonadota</taxon>
        <taxon>Gammaproteobacteria</taxon>
        <taxon>Moraxellales</taxon>
        <taxon>Moraxellaceae</taxon>
        <taxon>Acinetobacter</taxon>
    </lineage>
</organism>
<evidence type="ECO:0000313" key="2">
    <source>
        <dbReference type="EMBL" id="KAF1022560.1"/>
    </source>
</evidence>
<name>A0A833PAZ0_ACIBZ</name>
<sequence>MAFKKPVTKSAVPDGPDRLFNDLPRRKHASLFDHQGQILRSYVEKALNEKDIAIQLPTGSGKTLVGLLLAEWRRRKFNERVVFLCPTRQLVNQVVEEANNKYGLQVEGFVGSAKYYSPDAKSAYLDGNRVAVTTYNSLFNTRPFFNNADVIIIDDAHAAENYLQSLWTFSVSRTEESDVILYKAISGVLKAVLPEQNFARLLGAWSGIEDATWVDKIPTKKLLTIAHDLRATINAHLSSENNQRYAWGMLQDHLNACQLYVSSNEILIKPLIPPTWVHSPFTSAKQRIYMSATLGLGGDLERLTGRPDIKRLPIPAGWDTQGIGRRFFIFPEKSLDSEQIVQLRRTLMTKAGRSIVLTSNNEAAKEISNDVDIHLGFPVFTANELENSKSDFIENDQAVAVIANRYDGIDFPEDDCRLLFVDGLSQSINLQERFFINKMGASLLFNDRIQTRALQAIGRCTRGLNDYSAVIITGDELSCYLTDSKKRKYFHPELQAELEFGIYQSTEADIQDLIENFEIFFEHETDWEDANQSILESRAIAVQEQFPAMEELSHAVKYEIKWQKALWSGDSIEAREAAREVLSVLKHPDLKGYRALWQYYAGSAADQAYLEGHTGFDVVAREHYLQAKKIAIAIPWLTSLSREMKIVSDEEKEDQRNVLIMQQIEQIESNLINLGLISNTKFVANEAKIRQGLSKPESFEMAQVELGKYLGFSANKVESEASPDPWWFKGDFVIVFEDHVDAETTSSLSATKARQVASHPKWLNDHDQSYKNCKILPVILTPVTKARDGAIPHLEGVSYWGATEFIEWSEKVLNVIRELRKIFDGPGNLAWRAIAAEELSKINADVLGLFEWLADRPAQKYLISIPD</sequence>
<dbReference type="SMART" id="SM00491">
    <property type="entry name" value="HELICc2"/>
    <property type="match status" value="1"/>
</dbReference>
<dbReference type="PANTHER" id="PTHR47396:SF1">
    <property type="entry name" value="ATP-DEPENDENT HELICASE IRC3-RELATED"/>
    <property type="match status" value="1"/>
</dbReference>
<dbReference type="Pfam" id="PF13307">
    <property type="entry name" value="Helicase_C_2"/>
    <property type="match status" value="1"/>
</dbReference>
<evidence type="ECO:0000259" key="1">
    <source>
        <dbReference type="PROSITE" id="PS51192"/>
    </source>
</evidence>
<dbReference type="GO" id="GO:0004386">
    <property type="term" value="F:helicase activity"/>
    <property type="evidence" value="ECO:0007669"/>
    <property type="project" value="InterPro"/>
</dbReference>
<dbReference type="GO" id="GO:0005524">
    <property type="term" value="F:ATP binding"/>
    <property type="evidence" value="ECO:0007669"/>
    <property type="project" value="InterPro"/>
</dbReference>
<dbReference type="GO" id="GO:0016818">
    <property type="term" value="F:hydrolase activity, acting on acid anhydrides, in phosphorus-containing anhydrides"/>
    <property type="evidence" value="ECO:0007669"/>
    <property type="project" value="InterPro"/>
</dbReference>
<feature type="domain" description="Helicase ATP-binding" evidence="1">
    <location>
        <begin position="43"/>
        <end position="312"/>
    </location>
</feature>
<dbReference type="Pfam" id="PF04851">
    <property type="entry name" value="ResIII"/>
    <property type="match status" value="1"/>
</dbReference>
<dbReference type="GO" id="GO:0006139">
    <property type="term" value="P:nucleobase-containing compound metabolic process"/>
    <property type="evidence" value="ECO:0007669"/>
    <property type="project" value="InterPro"/>
</dbReference>
<evidence type="ECO:0000313" key="3">
    <source>
        <dbReference type="Proteomes" id="UP000490535"/>
    </source>
</evidence>
<comment type="caution">
    <text evidence="2">The sequence shown here is derived from an EMBL/GenBank/DDBJ whole genome shotgun (WGS) entry which is preliminary data.</text>
</comment>
<reference evidence="3" key="1">
    <citation type="journal article" date="2020" name="MBio">
        <title>Horizontal gene transfer to a defensive symbiont with a reduced genome amongst a multipartite beetle microbiome.</title>
        <authorList>
            <person name="Waterworth S.C."/>
            <person name="Florez L.V."/>
            <person name="Rees E.R."/>
            <person name="Hertweck C."/>
            <person name="Kaltenpoth M."/>
            <person name="Kwan J.C."/>
        </authorList>
    </citation>
    <scope>NUCLEOTIDE SEQUENCE [LARGE SCALE GENOMIC DNA]</scope>
</reference>
<dbReference type="InterPro" id="IPR050742">
    <property type="entry name" value="Helicase_Restrict-Modif_Enz"/>
</dbReference>
<proteinExistence type="predicted"/>
<protein>
    <submittedName>
        <fullName evidence="2">Reverse gyrase</fullName>
    </submittedName>
</protein>
<dbReference type="Proteomes" id="UP000490535">
    <property type="component" value="Unassembled WGS sequence"/>
</dbReference>
<dbReference type="EMBL" id="WNDP01000090">
    <property type="protein sequence ID" value="KAF1022560.1"/>
    <property type="molecule type" value="Genomic_DNA"/>
</dbReference>
<dbReference type="InterPro" id="IPR027417">
    <property type="entry name" value="P-loop_NTPase"/>
</dbReference>
<dbReference type="SUPFAM" id="SSF52540">
    <property type="entry name" value="P-loop containing nucleoside triphosphate hydrolases"/>
    <property type="match status" value="2"/>
</dbReference>
<dbReference type="Gene3D" id="3.40.50.300">
    <property type="entry name" value="P-loop containing nucleotide triphosphate hydrolases"/>
    <property type="match status" value="2"/>
</dbReference>
<dbReference type="InterPro" id="IPR006935">
    <property type="entry name" value="Helicase/UvrB_N"/>
</dbReference>
<accession>A0A833PAZ0</accession>
<gene>
    <name evidence="2" type="primary">rgy</name>
    <name evidence="2" type="ORF">GAK29_03179</name>
</gene>
<dbReference type="SMART" id="SM00487">
    <property type="entry name" value="DEXDc"/>
    <property type="match status" value="1"/>
</dbReference>
<dbReference type="PROSITE" id="PS51192">
    <property type="entry name" value="HELICASE_ATP_BIND_1"/>
    <property type="match status" value="1"/>
</dbReference>